<dbReference type="HAMAP" id="MF_00076">
    <property type="entry name" value="HisB"/>
    <property type="match status" value="1"/>
</dbReference>
<evidence type="ECO:0000256" key="3">
    <source>
        <dbReference type="ARBA" id="ARBA00022605"/>
    </source>
</evidence>
<dbReference type="NCBIfam" id="NF002111">
    <property type="entry name" value="PRK00951.2-1"/>
    <property type="match status" value="1"/>
</dbReference>
<dbReference type="CDD" id="cd07914">
    <property type="entry name" value="IGPD"/>
    <property type="match status" value="1"/>
</dbReference>
<comment type="catalytic activity">
    <reaction evidence="6 7">
        <text>D-erythro-1-(imidazol-4-yl)glycerol 3-phosphate = 3-(imidazol-4-yl)-2-oxopropyl phosphate + H2O</text>
        <dbReference type="Rhea" id="RHEA:11040"/>
        <dbReference type="ChEBI" id="CHEBI:15377"/>
        <dbReference type="ChEBI" id="CHEBI:57766"/>
        <dbReference type="ChEBI" id="CHEBI:58278"/>
        <dbReference type="EC" id="4.2.1.19"/>
    </reaction>
</comment>
<dbReference type="PROSITE" id="PS00954">
    <property type="entry name" value="IGP_DEHYDRATASE_1"/>
    <property type="match status" value="1"/>
</dbReference>
<dbReference type="NCBIfam" id="NF002114">
    <property type="entry name" value="PRK00951.2-4"/>
    <property type="match status" value="1"/>
</dbReference>
<comment type="subcellular location">
    <subcellularLocation>
        <location evidence="6 7">Cytoplasm</location>
    </subcellularLocation>
</comment>
<dbReference type="PROSITE" id="PS00955">
    <property type="entry name" value="IGP_DEHYDRATASE_2"/>
    <property type="match status" value="1"/>
</dbReference>
<dbReference type="GO" id="GO:0004424">
    <property type="term" value="F:imidazoleglycerol-phosphate dehydratase activity"/>
    <property type="evidence" value="ECO:0007669"/>
    <property type="project" value="UniProtKB-UniRule"/>
</dbReference>
<dbReference type="PANTHER" id="PTHR23133:SF2">
    <property type="entry name" value="IMIDAZOLEGLYCEROL-PHOSPHATE DEHYDRATASE"/>
    <property type="match status" value="1"/>
</dbReference>
<dbReference type="Pfam" id="PF00475">
    <property type="entry name" value="IGPD"/>
    <property type="match status" value="1"/>
</dbReference>
<evidence type="ECO:0000256" key="1">
    <source>
        <dbReference type="ARBA" id="ARBA00005047"/>
    </source>
</evidence>
<dbReference type="Proteomes" id="UP000824179">
    <property type="component" value="Unassembled WGS sequence"/>
</dbReference>
<dbReference type="InterPro" id="IPR020568">
    <property type="entry name" value="Ribosomal_Su5_D2-typ_SF"/>
</dbReference>
<keyword evidence="5 6" id="KW-0456">Lyase</keyword>
<reference evidence="8" key="2">
    <citation type="journal article" date="2021" name="PeerJ">
        <title>Extensive microbial diversity within the chicken gut microbiome revealed by metagenomics and culture.</title>
        <authorList>
            <person name="Gilroy R."/>
            <person name="Ravi A."/>
            <person name="Getino M."/>
            <person name="Pursley I."/>
            <person name="Horton D.L."/>
            <person name="Alikhan N.F."/>
            <person name="Baker D."/>
            <person name="Gharbi K."/>
            <person name="Hall N."/>
            <person name="Watson M."/>
            <person name="Adriaenssens E.M."/>
            <person name="Foster-Nyarko E."/>
            <person name="Jarju S."/>
            <person name="Secka A."/>
            <person name="Antonio M."/>
            <person name="Oren A."/>
            <person name="Chaudhuri R.R."/>
            <person name="La Ragione R."/>
            <person name="Hildebrand F."/>
            <person name="Pallen M.J."/>
        </authorList>
    </citation>
    <scope>NUCLEOTIDE SEQUENCE</scope>
    <source>
        <strain evidence="8">ChiW25-3613</strain>
    </source>
</reference>
<comment type="pathway">
    <text evidence="1 6 7">Amino-acid biosynthesis; L-histidine biosynthesis; L-histidine from 5-phospho-alpha-D-ribose 1-diphosphate: step 6/9.</text>
</comment>
<comment type="similarity">
    <text evidence="6 7">Belongs to the imidazoleglycerol-phosphate dehydratase family.</text>
</comment>
<evidence type="ECO:0000256" key="2">
    <source>
        <dbReference type="ARBA" id="ARBA00016664"/>
    </source>
</evidence>
<evidence type="ECO:0000256" key="7">
    <source>
        <dbReference type="RuleBase" id="RU000599"/>
    </source>
</evidence>
<evidence type="ECO:0000256" key="4">
    <source>
        <dbReference type="ARBA" id="ARBA00023102"/>
    </source>
</evidence>
<keyword evidence="3 6" id="KW-0028">Amino-acid biosynthesis</keyword>
<dbReference type="GO" id="GO:0005737">
    <property type="term" value="C:cytoplasm"/>
    <property type="evidence" value="ECO:0007669"/>
    <property type="project" value="UniProtKB-SubCell"/>
</dbReference>
<dbReference type="EMBL" id="DVHB01000127">
    <property type="protein sequence ID" value="HIR40130.1"/>
    <property type="molecule type" value="Genomic_DNA"/>
</dbReference>
<accession>A0A9D1AH52</accession>
<dbReference type="InterPro" id="IPR038494">
    <property type="entry name" value="IGPD_sf"/>
</dbReference>
<dbReference type="PANTHER" id="PTHR23133">
    <property type="entry name" value="IMIDAZOLEGLYCEROL-PHOSPHATE DEHYDRATASE HIS7"/>
    <property type="match status" value="1"/>
</dbReference>
<dbReference type="FunFam" id="3.30.230.40:FF:000001">
    <property type="entry name" value="Imidazoleglycerol-phosphate dehydratase HisB"/>
    <property type="match status" value="1"/>
</dbReference>
<dbReference type="GO" id="GO:0000105">
    <property type="term" value="P:L-histidine biosynthetic process"/>
    <property type="evidence" value="ECO:0007669"/>
    <property type="project" value="UniProtKB-UniRule"/>
</dbReference>
<dbReference type="InterPro" id="IPR000807">
    <property type="entry name" value="ImidazoleglycerolP_deHydtase"/>
</dbReference>
<keyword evidence="6" id="KW-0963">Cytoplasm</keyword>
<gene>
    <name evidence="6 8" type="primary">hisB</name>
    <name evidence="8" type="ORF">IAB90_07105</name>
</gene>
<evidence type="ECO:0000256" key="5">
    <source>
        <dbReference type="ARBA" id="ARBA00023239"/>
    </source>
</evidence>
<dbReference type="InterPro" id="IPR020565">
    <property type="entry name" value="ImidazoleglycerP_deHydtase_CS"/>
</dbReference>
<evidence type="ECO:0000313" key="8">
    <source>
        <dbReference type="EMBL" id="HIR40130.1"/>
    </source>
</evidence>
<protein>
    <recommendedName>
        <fullName evidence="2 6">Imidazoleglycerol-phosphate dehydratase</fullName>
        <shortName evidence="6">IGPD</shortName>
        <ecNumber evidence="6 7">4.2.1.19</ecNumber>
    </recommendedName>
</protein>
<dbReference type="FunFam" id="3.30.230.40:FF:000003">
    <property type="entry name" value="Imidazoleglycerol-phosphate dehydratase HisB"/>
    <property type="match status" value="1"/>
</dbReference>
<dbReference type="SUPFAM" id="SSF54211">
    <property type="entry name" value="Ribosomal protein S5 domain 2-like"/>
    <property type="match status" value="2"/>
</dbReference>
<evidence type="ECO:0000256" key="6">
    <source>
        <dbReference type="HAMAP-Rule" id="MF_00076"/>
    </source>
</evidence>
<comment type="caution">
    <text evidence="8">The sequence shown here is derived from an EMBL/GenBank/DDBJ whole genome shotgun (WGS) entry which is preliminary data.</text>
</comment>
<organism evidence="8 9">
    <name type="scientific">Candidatus Coproplasma stercoripullorum</name>
    <dbReference type="NCBI Taxonomy" id="2840751"/>
    <lineage>
        <taxon>Bacteria</taxon>
        <taxon>Bacillati</taxon>
        <taxon>Bacillota</taxon>
        <taxon>Clostridia</taxon>
        <taxon>Eubacteriales</taxon>
        <taxon>Candidatus Coproplasma</taxon>
    </lineage>
</organism>
<proteinExistence type="inferred from homology"/>
<name>A0A9D1AH52_9FIRM</name>
<evidence type="ECO:0000313" key="9">
    <source>
        <dbReference type="Proteomes" id="UP000824179"/>
    </source>
</evidence>
<keyword evidence="4 6" id="KW-0368">Histidine biosynthesis</keyword>
<dbReference type="Gene3D" id="3.30.230.40">
    <property type="entry name" value="Imidazole glycerol phosphate dehydratase, domain 1"/>
    <property type="match status" value="2"/>
</dbReference>
<dbReference type="EC" id="4.2.1.19" evidence="6 7"/>
<sequence>MRYAEVNRKTNETDIQIKLTLEGSGRYDVKSGSGFFDHMLEQFARHGGFDIYLRCKGDTGVDFHHSAEDCGIALGTAFLQALGDKRGICRYGWAALPMDEALILCAADLSGRTALNFDVSFPGEYRLGDFDCELFKEFFLAFARACPMALHFKKLYGENNHHVAEGAFKAFAKVMAQAVKLDPERGGALPTTKGVL</sequence>
<dbReference type="AlphaFoldDB" id="A0A9D1AH52"/>
<reference evidence="8" key="1">
    <citation type="submission" date="2020-10" db="EMBL/GenBank/DDBJ databases">
        <authorList>
            <person name="Gilroy R."/>
        </authorList>
    </citation>
    <scope>NUCLEOTIDE SEQUENCE</scope>
    <source>
        <strain evidence="8">ChiW25-3613</strain>
    </source>
</reference>